<evidence type="ECO:0000256" key="3">
    <source>
        <dbReference type="ARBA" id="ARBA00009063"/>
    </source>
</evidence>
<evidence type="ECO:0000256" key="4">
    <source>
        <dbReference type="ARBA" id="ARBA00019409"/>
    </source>
</evidence>
<name>A0A443R1N7_9ACAR</name>
<keyword evidence="10 15" id="KW-1133">Transmembrane helix</keyword>
<dbReference type="PANTHER" id="PTHR15959">
    <property type="entry name" value="SYNTAXIN-18"/>
    <property type="match status" value="1"/>
</dbReference>
<organism evidence="17 18">
    <name type="scientific">Dinothrombium tinctorium</name>
    <dbReference type="NCBI Taxonomy" id="1965070"/>
    <lineage>
        <taxon>Eukaryota</taxon>
        <taxon>Metazoa</taxon>
        <taxon>Ecdysozoa</taxon>
        <taxon>Arthropoda</taxon>
        <taxon>Chelicerata</taxon>
        <taxon>Arachnida</taxon>
        <taxon>Acari</taxon>
        <taxon>Acariformes</taxon>
        <taxon>Trombidiformes</taxon>
        <taxon>Prostigmata</taxon>
        <taxon>Anystina</taxon>
        <taxon>Parasitengona</taxon>
        <taxon>Trombidioidea</taxon>
        <taxon>Trombidiidae</taxon>
        <taxon>Dinothrombium</taxon>
    </lineage>
</organism>
<accession>A0A443R1N7</accession>
<comment type="subcellular location">
    <subcellularLocation>
        <location evidence="13">Endomembrane system</location>
        <topology evidence="13">Single-pass type IV membrane protein</topology>
    </subcellularLocation>
    <subcellularLocation>
        <location evidence="2">Endoplasmic reticulum membrane</location>
        <topology evidence="2">Single-pass membrane protein</topology>
    </subcellularLocation>
</comment>
<evidence type="ECO:0000256" key="1">
    <source>
        <dbReference type="ARBA" id="ARBA00003746"/>
    </source>
</evidence>
<comment type="similarity">
    <text evidence="3">Belongs to the syntaxin family.</text>
</comment>
<dbReference type="GO" id="GO:0006890">
    <property type="term" value="P:retrograde vesicle-mediated transport, Golgi to endoplasmic reticulum"/>
    <property type="evidence" value="ECO:0007669"/>
    <property type="project" value="TreeGrafter"/>
</dbReference>
<keyword evidence="5" id="KW-0813">Transport</keyword>
<evidence type="ECO:0000256" key="12">
    <source>
        <dbReference type="ARBA" id="ARBA00023136"/>
    </source>
</evidence>
<comment type="function">
    <text evidence="1">Syntaxin that may be involved in targeting and fusion of Golgi-derived retrograde transport vesicles with the ER.</text>
</comment>
<dbReference type="Gene3D" id="1.20.5.110">
    <property type="match status" value="1"/>
</dbReference>
<reference evidence="17 18" key="1">
    <citation type="journal article" date="2018" name="Gigascience">
        <title>Genomes of trombidid mites reveal novel predicted allergens and laterally-transferred genes associated with secondary metabolism.</title>
        <authorList>
            <person name="Dong X."/>
            <person name="Chaisiri K."/>
            <person name="Xia D."/>
            <person name="Armstrong S.D."/>
            <person name="Fang Y."/>
            <person name="Donnelly M.J."/>
            <person name="Kadowaki T."/>
            <person name="McGarry J.W."/>
            <person name="Darby A.C."/>
            <person name="Makepeace B.L."/>
        </authorList>
    </citation>
    <scope>NUCLEOTIDE SEQUENCE [LARGE SCALE GENOMIC DNA]</scope>
    <source>
        <strain evidence="17">UoL-WK</strain>
    </source>
</reference>
<keyword evidence="12 15" id="KW-0472">Membrane</keyword>
<evidence type="ECO:0000256" key="13">
    <source>
        <dbReference type="ARBA" id="ARBA00046280"/>
    </source>
</evidence>
<evidence type="ECO:0000256" key="9">
    <source>
        <dbReference type="ARBA" id="ARBA00022927"/>
    </source>
</evidence>
<proteinExistence type="inferred from homology"/>
<keyword evidence="18" id="KW-1185">Reference proteome</keyword>
<evidence type="ECO:0000256" key="6">
    <source>
        <dbReference type="ARBA" id="ARBA00022692"/>
    </source>
</evidence>
<dbReference type="GO" id="GO:0005789">
    <property type="term" value="C:endoplasmic reticulum membrane"/>
    <property type="evidence" value="ECO:0007669"/>
    <property type="project" value="UniProtKB-SubCell"/>
</dbReference>
<dbReference type="OrthoDB" id="342981at2759"/>
<evidence type="ECO:0000256" key="11">
    <source>
        <dbReference type="ARBA" id="ARBA00023054"/>
    </source>
</evidence>
<evidence type="ECO:0000259" key="16">
    <source>
        <dbReference type="Pfam" id="PF10496"/>
    </source>
</evidence>
<dbReference type="PANTHER" id="PTHR15959:SF0">
    <property type="entry name" value="SYNTAXIN-18"/>
    <property type="match status" value="1"/>
</dbReference>
<dbReference type="InterPro" id="IPR019529">
    <property type="entry name" value="Syntaxin-18_N"/>
</dbReference>
<evidence type="ECO:0000256" key="2">
    <source>
        <dbReference type="ARBA" id="ARBA00004389"/>
    </source>
</evidence>
<feature type="transmembrane region" description="Helical" evidence="15">
    <location>
        <begin position="316"/>
        <end position="337"/>
    </location>
</feature>
<gene>
    <name evidence="17" type="ORF">B4U79_11116</name>
</gene>
<evidence type="ECO:0000313" key="18">
    <source>
        <dbReference type="Proteomes" id="UP000285301"/>
    </source>
</evidence>
<protein>
    <recommendedName>
        <fullName evidence="4">Syntaxin-18</fullName>
    </recommendedName>
</protein>
<evidence type="ECO:0000256" key="10">
    <source>
        <dbReference type="ARBA" id="ARBA00022989"/>
    </source>
</evidence>
<keyword evidence="6 15" id="KW-0812">Transmembrane</keyword>
<dbReference type="Proteomes" id="UP000285301">
    <property type="component" value="Unassembled WGS sequence"/>
</dbReference>
<comment type="caution">
    <text evidence="17">The sequence shown here is derived from an EMBL/GenBank/DDBJ whole genome shotgun (WGS) entry which is preliminary data.</text>
</comment>
<keyword evidence="11 14" id="KW-0175">Coiled coil</keyword>
<dbReference type="GO" id="GO:0031201">
    <property type="term" value="C:SNARE complex"/>
    <property type="evidence" value="ECO:0007669"/>
    <property type="project" value="TreeGrafter"/>
</dbReference>
<evidence type="ECO:0000256" key="5">
    <source>
        <dbReference type="ARBA" id="ARBA00022448"/>
    </source>
</evidence>
<dbReference type="FunFam" id="1.20.5.110:FF:000015">
    <property type="entry name" value="Syntaxin-18, putative"/>
    <property type="match status" value="1"/>
</dbReference>
<evidence type="ECO:0000256" key="15">
    <source>
        <dbReference type="SAM" id="Phobius"/>
    </source>
</evidence>
<evidence type="ECO:0000256" key="7">
    <source>
        <dbReference type="ARBA" id="ARBA00022824"/>
    </source>
</evidence>
<dbReference type="AlphaFoldDB" id="A0A443R1N7"/>
<evidence type="ECO:0000256" key="8">
    <source>
        <dbReference type="ARBA" id="ARBA00022892"/>
    </source>
</evidence>
<evidence type="ECO:0000313" key="17">
    <source>
        <dbReference type="EMBL" id="RWS09158.1"/>
    </source>
</evidence>
<dbReference type="EMBL" id="NCKU01002630">
    <property type="protein sequence ID" value="RWS09158.1"/>
    <property type="molecule type" value="Genomic_DNA"/>
</dbReference>
<dbReference type="Pfam" id="PF10496">
    <property type="entry name" value="Syntaxin-18_N"/>
    <property type="match status" value="1"/>
</dbReference>
<sequence>MDITKEFKSSLASVKTRESDIRALTEQIDVNRSKVKNNSQKISSTSQLKEFTARVKKLVSTISKMREFLIRNRKDYINLYSPLLSRASLMSDEQRDAIDSDVCIFVKSCNNIIKNLKSEINNQKSSTQVKEHQTAIVENVEKYLKHVCDIYSQLKAVRVRRAFDKQKMSKLSGSQSKLRSSPLRVNNSINVNSNTNACSSETTAPKKATYHHFTFDDKDLEPTKSVNEIELTAEEIQVYEKENIQLFEEMNAMAEEVQQIEGKVIEISRLQEIFTDKILQQEQELNRVNATAVNATENVRGGNEQLREAMKKNAGFRVWILFFIITLAFTIIFLDWYNP</sequence>
<feature type="coiled-coil region" evidence="14">
    <location>
        <begin position="229"/>
        <end position="298"/>
    </location>
</feature>
<keyword evidence="9" id="KW-0653">Protein transport</keyword>
<keyword evidence="8" id="KW-0931">ER-Golgi transport</keyword>
<evidence type="ECO:0000256" key="14">
    <source>
        <dbReference type="SAM" id="Coils"/>
    </source>
</evidence>
<feature type="domain" description="SNARE-complex protein Syntaxin-18 N-terminal" evidence="16">
    <location>
        <begin position="1"/>
        <end position="98"/>
    </location>
</feature>
<dbReference type="SUPFAM" id="SSF58038">
    <property type="entry name" value="SNARE fusion complex"/>
    <property type="match status" value="1"/>
</dbReference>
<dbReference type="GO" id="GO:0015031">
    <property type="term" value="P:protein transport"/>
    <property type="evidence" value="ECO:0007669"/>
    <property type="project" value="UniProtKB-KW"/>
</dbReference>
<dbReference type="STRING" id="1965070.A0A443R1N7"/>
<keyword evidence="7" id="KW-0256">Endoplasmic reticulum</keyword>